<dbReference type="PANTHER" id="PTHR13939">
    <property type="entry name" value="NICOTINAMIDE-NUCLEOTIDE AMIDOHYDROLASE PNCC"/>
    <property type="match status" value="1"/>
</dbReference>
<evidence type="ECO:0000313" key="3">
    <source>
        <dbReference type="EnsemblMetazoa" id="XP_003251546"/>
    </source>
</evidence>
<gene>
    <name evidence="5" type="primary">LOC100576660</name>
</gene>
<evidence type="ECO:0000256" key="1">
    <source>
        <dbReference type="ARBA" id="ARBA00007589"/>
    </source>
</evidence>
<dbReference type="SUPFAM" id="SSF52402">
    <property type="entry name" value="Adenine nucleotide alpha hydrolases-like"/>
    <property type="match status" value="1"/>
</dbReference>
<dbReference type="InterPro" id="IPR036425">
    <property type="entry name" value="MoaB/Mog-like_dom_sf"/>
</dbReference>
<evidence type="ECO:0000313" key="4">
    <source>
        <dbReference type="Proteomes" id="UP000005203"/>
    </source>
</evidence>
<dbReference type="CDD" id="cd00885">
    <property type="entry name" value="cinA"/>
    <property type="match status" value="1"/>
</dbReference>
<protein>
    <submittedName>
        <fullName evidence="5">FAD synthase</fullName>
    </submittedName>
</protein>
<organism evidence="3">
    <name type="scientific">Apis mellifera</name>
    <name type="common">Honeybee</name>
    <dbReference type="NCBI Taxonomy" id="7460"/>
    <lineage>
        <taxon>Eukaryota</taxon>
        <taxon>Metazoa</taxon>
        <taxon>Ecdysozoa</taxon>
        <taxon>Arthropoda</taxon>
        <taxon>Hexapoda</taxon>
        <taxon>Insecta</taxon>
        <taxon>Pterygota</taxon>
        <taxon>Neoptera</taxon>
        <taxon>Endopterygota</taxon>
        <taxon>Hymenoptera</taxon>
        <taxon>Apocrita</taxon>
        <taxon>Aculeata</taxon>
        <taxon>Apoidea</taxon>
        <taxon>Anthophila</taxon>
        <taxon>Apidae</taxon>
        <taxon>Apis</taxon>
    </lineage>
</organism>
<accession>A0A7M7GF46</accession>
<dbReference type="Gene3D" id="3.40.50.620">
    <property type="entry name" value="HUPs"/>
    <property type="match status" value="1"/>
</dbReference>
<dbReference type="Pfam" id="PF24102">
    <property type="entry name" value="FLAD1_M"/>
    <property type="match status" value="1"/>
</dbReference>
<dbReference type="Proteomes" id="UP000005203">
    <property type="component" value="Linkage group LG11"/>
</dbReference>
<dbReference type="EnsemblMetazoa" id="XM_003251498">
    <property type="protein sequence ID" value="XP_003251546"/>
    <property type="gene ID" value="LOC100576660"/>
</dbReference>
<reference evidence="3" key="1">
    <citation type="submission" date="2021-01" db="UniProtKB">
        <authorList>
            <consortium name="EnsemblMetazoa"/>
        </authorList>
    </citation>
    <scope>IDENTIFICATION</scope>
    <source>
        <strain evidence="3">DH4</strain>
    </source>
</reference>
<proteinExistence type="inferred from homology"/>
<dbReference type="PANTHER" id="PTHR13939:SF0">
    <property type="entry name" value="NMN AMIDOHYDROLASE-LIKE PROTEIN YFAY"/>
    <property type="match status" value="1"/>
</dbReference>
<accession>A0A8B6XW58</accession>
<dbReference type="InterPro" id="IPR014729">
    <property type="entry name" value="Rossmann-like_a/b/a_fold"/>
</dbReference>
<dbReference type="InterPro" id="IPR050101">
    <property type="entry name" value="CinA"/>
</dbReference>
<dbReference type="InterPro" id="IPR001453">
    <property type="entry name" value="MoaB/Mog_dom"/>
</dbReference>
<dbReference type="KEGG" id="ame:100576660"/>
<feature type="domain" description="MoaB/Mog" evidence="2">
    <location>
        <begin position="38"/>
        <end position="208"/>
    </location>
</feature>
<keyword evidence="4" id="KW-1185">Reference proteome</keyword>
<dbReference type="SUPFAM" id="SSF53218">
    <property type="entry name" value="Molybdenum cofactor biosynthesis proteins"/>
    <property type="match status" value="1"/>
</dbReference>
<comment type="similarity">
    <text evidence="1">In the N-terminal section; belongs to the MoaB/Mog family.</text>
</comment>
<dbReference type="AlphaFoldDB" id="A0A7M7GF46"/>
<dbReference type="RefSeq" id="XP_003251546.2">
    <property type="nucleotide sequence ID" value="XM_003251498.4"/>
</dbReference>
<dbReference type="SMART" id="SM00852">
    <property type="entry name" value="MoCF_biosynth"/>
    <property type="match status" value="1"/>
</dbReference>
<evidence type="ECO:0000313" key="5">
    <source>
        <dbReference type="RefSeq" id="XP_003251546.2"/>
    </source>
</evidence>
<dbReference type="Pfam" id="PF00994">
    <property type="entry name" value="MoCF_biosynth"/>
    <property type="match status" value="1"/>
</dbReference>
<reference evidence="5" key="2">
    <citation type="submission" date="2025-04" db="UniProtKB">
        <authorList>
            <consortium name="RefSeq"/>
        </authorList>
    </citation>
    <scope>IDENTIFICATION</scope>
    <source>
        <strain evidence="5">DH4</strain>
        <tissue evidence="5">Whole body</tissue>
    </source>
</reference>
<dbReference type="GeneID" id="100576660"/>
<dbReference type="OrthoDB" id="270728at2759"/>
<sequence>MMNLHRYIVKTLLKRYWRTTMNWTLIRMKSSEGHPTAGIIVIGDEILKAQVKDTNYFYACKLLYKYGVKVQKIAIVRDNLQDIAKEIKYFSKMFNYVFTSGGIGPTHDDLTYEAIALAFNDTLHYHPTLVDIIKNYFDLQDLFGTFPLPAYKMAYIPTKAVLKFGKDEVTGRMLTYPYVIIENVYIFPGSPIFFEKSFQTLCKEFFTYCKKFATTEIYINAKEESFADILRKVALEFSNVTFGSYPERNRYYKVRIIIESENENDLQKAKKIFCDRIPSNILIDYDRTPHMDCLSKYEMLIQKSQHRSIYEYSFKKFVNYYEKPEEIWIYLDGSEESIIMIHLARVVSNKLRHCSKMKLRAICFKSDILKSEINEFFNEIKNMYNVELCKLEYEENDAVRAIKNFALSKPELRKLLVGKRLKNNEKEIYNDLERLNDSSTQFVHFPLIDWTNKDVENFFNSLFLPYYTIKS</sequence>
<evidence type="ECO:0000259" key="2">
    <source>
        <dbReference type="SMART" id="SM00852"/>
    </source>
</evidence>
<dbReference type="Gene3D" id="3.40.980.10">
    <property type="entry name" value="MoaB/Mog-like domain"/>
    <property type="match status" value="1"/>
</dbReference>
<dbReference type="InterPro" id="IPR056596">
    <property type="entry name" value="FLAD1_M"/>
</dbReference>
<name>A0A7M7GF46_APIME</name>